<keyword evidence="2" id="KW-0813">Transport</keyword>
<comment type="caution">
    <text evidence="12">The sequence shown here is derived from an EMBL/GenBank/DDBJ whole genome shotgun (WGS) entry which is preliminary data.</text>
</comment>
<dbReference type="InterPro" id="IPR003593">
    <property type="entry name" value="AAA+_ATPase"/>
</dbReference>
<feature type="transmembrane region" description="Helical" evidence="10">
    <location>
        <begin position="933"/>
        <end position="952"/>
    </location>
</feature>
<keyword evidence="7 10" id="KW-1133">Transmembrane helix</keyword>
<dbReference type="AlphaFoldDB" id="A0A8J2NYB5"/>
<feature type="transmembrane region" description="Helical" evidence="10">
    <location>
        <begin position="326"/>
        <end position="347"/>
    </location>
</feature>
<evidence type="ECO:0000256" key="8">
    <source>
        <dbReference type="ARBA" id="ARBA00023136"/>
    </source>
</evidence>
<evidence type="ECO:0000256" key="5">
    <source>
        <dbReference type="ARBA" id="ARBA00022741"/>
    </source>
</evidence>
<dbReference type="GO" id="GO:0016020">
    <property type="term" value="C:membrane"/>
    <property type="evidence" value="ECO:0007669"/>
    <property type="project" value="UniProtKB-SubCell"/>
</dbReference>
<dbReference type="InterPro" id="IPR013525">
    <property type="entry name" value="ABC2_TM"/>
</dbReference>
<feature type="transmembrane region" description="Helical" evidence="10">
    <location>
        <begin position="283"/>
        <end position="306"/>
    </location>
</feature>
<dbReference type="InterPro" id="IPR017871">
    <property type="entry name" value="ABC_transporter-like_CS"/>
</dbReference>
<sequence>MGTFGQHCRRLPLLLWKNWILRKRHWVVTTLQVLLPVILVMGFSYLNYSLTSGNEGVKEKGQMHIASKMGLIEYAVGELNYTRVAYVPSNDFTDKVIKSVDDSIKRYYPDTIIDWKGFATEASVEKIVQPQFLVPGIRTTPTDDISAAIIFKKQFNNVGSIPSKGIYSYTLRFVKDSANTRELFPAEQKITGQYEITGFTGLQLLLDQVITNELTSTELNESFVFMTMPAYGQDSVFMGILPLILVLSFILIVPTVVREIVSERQSGIKELMRIMGLPNWMHLLGWLIDSIIFLSITVTLVTFLLYFKFSSNSSAVITHGDASLGWVVIFIYCMTSVAMCIFIASFFEQPALATTLGLLVWVLTYFGLALIVDRQYHSLNIWLVAFLCFIPNLGCSLCLRNIREFESTGVGAGWKNVYETASVFKHEWLSVGHILVIMFVSMVFFLLLAMYVENIMPFTFGVRKPWYYIFTSSCVRKPKIIDSDELGSKAGEEETHGEYFESEPTHISPGVEILHLAKEFGNGKIAVNNLSLNIFKGQITALLGHNGAGKTTTMSILTGIISPTRGTALIDGHNIRSDMEGARQNMGLCPQQNMLFDRLTVKEHLLFFAKLKGTNRGRANLEIEGFLNQLDMRKKMNAMSKALSGGQKRKLNLAMALVGGSRVVILDEPTSGMDPESRRAMWDLLMAERGRRTILLTTHLMEEADVLGDRIAIMAEGRLKCCGSPTFLKNKYGAGYTIRMTLKDKAKADKILSTVQNHVTNASFKGMPNSLELAVILPSLEDSAVFPSLFSDLESNKEKLGIQTVGLSLTTMDEIFMKVILMDQNIESAPEPPSVRNIPSKSKSVTVTESKPKVVKSLGNEQMKNASRSNIAFREESQTASLHPEVSNQGNYPRESKSEIHVHEPTKRTGSSLGKLHFYAILMKRVHYSRRNLKIVLIQLILSLVLVIWTIVACNKYRSPSIDDVDRPPLQFTLSSYSDPVTPYRDNGSIRNLGGVYAEVVGKSSVKLAASGNFHDYLKSKATEDLVKYRRSYIVGADLDNALMNVSSKMQLLYYSTLPNHALPLAANIISNTFLRLLSRNISGGDFSIDANNHPLPSRYRDMSNAFKIAKSELKGFSGFSDIFLSLISVGLAVVAAFLVIFPAEERITKAKHLQLMTGVNVFIFWGTSLLWDFFVLFVIICILLCCFPIFETSSPYIISTIRNYDHYPMGNTSLI</sequence>
<keyword evidence="8 10" id="KW-0472">Membrane</keyword>
<feature type="compositionally biased region" description="Polar residues" evidence="9">
    <location>
        <begin position="878"/>
        <end position="891"/>
    </location>
</feature>
<organism evidence="12 13">
    <name type="scientific">Allacma fusca</name>
    <dbReference type="NCBI Taxonomy" id="39272"/>
    <lineage>
        <taxon>Eukaryota</taxon>
        <taxon>Metazoa</taxon>
        <taxon>Ecdysozoa</taxon>
        <taxon>Arthropoda</taxon>
        <taxon>Hexapoda</taxon>
        <taxon>Collembola</taxon>
        <taxon>Symphypleona</taxon>
        <taxon>Sminthuridae</taxon>
        <taxon>Allacma</taxon>
    </lineage>
</organism>
<evidence type="ECO:0000256" key="10">
    <source>
        <dbReference type="SAM" id="Phobius"/>
    </source>
</evidence>
<feature type="domain" description="ABC transporter" evidence="11">
    <location>
        <begin position="511"/>
        <end position="741"/>
    </location>
</feature>
<feature type="transmembrane region" description="Helical" evidence="10">
    <location>
        <begin position="236"/>
        <end position="257"/>
    </location>
</feature>
<feature type="compositionally biased region" description="Basic and acidic residues" evidence="9">
    <location>
        <begin position="894"/>
        <end position="907"/>
    </location>
</feature>
<protein>
    <recommendedName>
        <fullName evidence="11">ABC transporter domain-containing protein</fullName>
    </recommendedName>
</protein>
<keyword evidence="6" id="KW-0067">ATP-binding</keyword>
<accession>A0A8J2NYB5</accession>
<dbReference type="InterPro" id="IPR003439">
    <property type="entry name" value="ABC_transporter-like_ATP-bd"/>
</dbReference>
<dbReference type="Pfam" id="PF12698">
    <property type="entry name" value="ABC2_membrane_3"/>
    <property type="match status" value="2"/>
</dbReference>
<feature type="transmembrane region" description="Helical" evidence="10">
    <location>
        <begin position="1163"/>
        <end position="1191"/>
    </location>
</feature>
<keyword evidence="5" id="KW-0547">Nucleotide-binding</keyword>
<dbReference type="InterPro" id="IPR026082">
    <property type="entry name" value="ABCA"/>
</dbReference>
<name>A0A8J2NYB5_9HEXA</name>
<dbReference type="FunFam" id="3.40.50.300:FF:000298">
    <property type="entry name" value="ATP-binding cassette sub-family A member 12"/>
    <property type="match status" value="1"/>
</dbReference>
<dbReference type="Proteomes" id="UP000708208">
    <property type="component" value="Unassembled WGS sequence"/>
</dbReference>
<evidence type="ECO:0000313" key="13">
    <source>
        <dbReference type="Proteomes" id="UP000708208"/>
    </source>
</evidence>
<feature type="transmembrane region" description="Helical" evidence="10">
    <location>
        <begin position="1123"/>
        <end position="1142"/>
    </location>
</feature>
<comment type="subcellular location">
    <subcellularLocation>
        <location evidence="1">Membrane</location>
        <topology evidence="1">Multi-pass membrane protein</topology>
    </subcellularLocation>
</comment>
<feature type="transmembrane region" description="Helical" evidence="10">
    <location>
        <begin position="379"/>
        <end position="402"/>
    </location>
</feature>
<evidence type="ECO:0000256" key="1">
    <source>
        <dbReference type="ARBA" id="ARBA00004141"/>
    </source>
</evidence>
<dbReference type="GO" id="GO:0016887">
    <property type="term" value="F:ATP hydrolysis activity"/>
    <property type="evidence" value="ECO:0007669"/>
    <property type="project" value="InterPro"/>
</dbReference>
<dbReference type="EMBL" id="CAJVCH010204776">
    <property type="protein sequence ID" value="CAG7731028.1"/>
    <property type="molecule type" value="Genomic_DNA"/>
</dbReference>
<feature type="transmembrane region" description="Helical" evidence="10">
    <location>
        <begin position="26"/>
        <end position="48"/>
    </location>
</feature>
<proteinExistence type="predicted"/>
<dbReference type="CDD" id="cd03263">
    <property type="entry name" value="ABC_subfamily_A"/>
    <property type="match status" value="1"/>
</dbReference>
<keyword evidence="3 10" id="KW-0812">Transmembrane</keyword>
<gene>
    <name evidence="12" type="ORF">AFUS01_LOCUS19638</name>
</gene>
<dbReference type="GO" id="GO:0005319">
    <property type="term" value="F:lipid transporter activity"/>
    <property type="evidence" value="ECO:0007669"/>
    <property type="project" value="TreeGrafter"/>
</dbReference>
<dbReference type="PROSITE" id="PS00211">
    <property type="entry name" value="ABC_TRANSPORTER_1"/>
    <property type="match status" value="1"/>
</dbReference>
<dbReference type="OrthoDB" id="10255969at2759"/>
<evidence type="ECO:0000256" key="3">
    <source>
        <dbReference type="ARBA" id="ARBA00022692"/>
    </source>
</evidence>
<feature type="transmembrane region" description="Helical" evidence="10">
    <location>
        <begin position="353"/>
        <end position="372"/>
    </location>
</feature>
<evidence type="ECO:0000259" key="11">
    <source>
        <dbReference type="PROSITE" id="PS50893"/>
    </source>
</evidence>
<feature type="region of interest" description="Disordered" evidence="9">
    <location>
        <begin position="877"/>
        <end position="908"/>
    </location>
</feature>
<reference evidence="12" key="1">
    <citation type="submission" date="2021-06" db="EMBL/GenBank/DDBJ databases">
        <authorList>
            <person name="Hodson N. C."/>
            <person name="Mongue J. A."/>
            <person name="Jaron S. K."/>
        </authorList>
    </citation>
    <scope>NUCLEOTIDE SEQUENCE</scope>
</reference>
<evidence type="ECO:0000256" key="9">
    <source>
        <dbReference type="SAM" id="MobiDB-lite"/>
    </source>
</evidence>
<evidence type="ECO:0000313" key="12">
    <source>
        <dbReference type="EMBL" id="CAG7731028.1"/>
    </source>
</evidence>
<dbReference type="PANTHER" id="PTHR19229">
    <property type="entry name" value="ATP-BINDING CASSETTE TRANSPORTER SUBFAMILY A ABCA"/>
    <property type="match status" value="1"/>
</dbReference>
<keyword evidence="13" id="KW-1185">Reference proteome</keyword>
<evidence type="ECO:0000256" key="2">
    <source>
        <dbReference type="ARBA" id="ARBA00022448"/>
    </source>
</evidence>
<keyword evidence="4" id="KW-0677">Repeat</keyword>
<dbReference type="SMART" id="SM00382">
    <property type="entry name" value="AAA"/>
    <property type="match status" value="1"/>
</dbReference>
<dbReference type="Pfam" id="PF00005">
    <property type="entry name" value="ABC_tran"/>
    <property type="match status" value="1"/>
</dbReference>
<evidence type="ECO:0000256" key="6">
    <source>
        <dbReference type="ARBA" id="ARBA00022840"/>
    </source>
</evidence>
<dbReference type="PANTHER" id="PTHR19229:SF250">
    <property type="entry name" value="ABC TRANSPORTER DOMAIN-CONTAINING PROTEIN-RELATED"/>
    <property type="match status" value="1"/>
</dbReference>
<evidence type="ECO:0000256" key="7">
    <source>
        <dbReference type="ARBA" id="ARBA00022989"/>
    </source>
</evidence>
<feature type="transmembrane region" description="Helical" evidence="10">
    <location>
        <begin position="428"/>
        <end position="452"/>
    </location>
</feature>
<evidence type="ECO:0000256" key="4">
    <source>
        <dbReference type="ARBA" id="ARBA00022737"/>
    </source>
</evidence>
<dbReference type="GO" id="GO:0140359">
    <property type="term" value="F:ABC-type transporter activity"/>
    <property type="evidence" value="ECO:0007669"/>
    <property type="project" value="InterPro"/>
</dbReference>
<dbReference type="GO" id="GO:0005524">
    <property type="term" value="F:ATP binding"/>
    <property type="evidence" value="ECO:0007669"/>
    <property type="project" value="UniProtKB-KW"/>
</dbReference>
<dbReference type="PROSITE" id="PS50893">
    <property type="entry name" value="ABC_TRANSPORTER_2"/>
    <property type="match status" value="1"/>
</dbReference>